<gene>
    <name evidence="2" type="ORF">A2675_03445</name>
</gene>
<evidence type="ECO:0008006" key="4">
    <source>
        <dbReference type="Google" id="ProtNLM"/>
    </source>
</evidence>
<dbReference type="AlphaFoldDB" id="A0A1G2S920"/>
<evidence type="ECO:0000313" key="3">
    <source>
        <dbReference type="Proteomes" id="UP000176997"/>
    </source>
</evidence>
<dbReference type="PANTHER" id="PTHR18964">
    <property type="entry name" value="ROK (REPRESSOR, ORF, KINASE) FAMILY"/>
    <property type="match status" value="1"/>
</dbReference>
<accession>A0A1G2S920</accession>
<dbReference type="Gene3D" id="3.30.420.40">
    <property type="match status" value="1"/>
</dbReference>
<dbReference type="CDD" id="cd23763">
    <property type="entry name" value="ASKHA_ATPase_ROK"/>
    <property type="match status" value="1"/>
</dbReference>
<organism evidence="2 3">
    <name type="scientific">Candidatus Yonathbacteria bacterium RIFCSPHIGHO2_01_FULL_51_10</name>
    <dbReference type="NCBI Taxonomy" id="1802723"/>
    <lineage>
        <taxon>Bacteria</taxon>
        <taxon>Candidatus Yonathiibacteriota</taxon>
    </lineage>
</organism>
<dbReference type="Proteomes" id="UP000176997">
    <property type="component" value="Unassembled WGS sequence"/>
</dbReference>
<evidence type="ECO:0000256" key="1">
    <source>
        <dbReference type="ARBA" id="ARBA00006479"/>
    </source>
</evidence>
<sequence length="126" mass="13372">MYILFDIGGTKMRVAAASGTGSFTEPQIAPTPQNFEEGIVTLVRMAKTAAGSEPIERIVGGIAGTVDKENGSVMNERHLPDWSGKPFQKAVSEALGAPVTIENDAAMVGLGEAHFGRGKDFRLLRI</sequence>
<dbReference type="Pfam" id="PF00480">
    <property type="entry name" value="ROK"/>
    <property type="match status" value="1"/>
</dbReference>
<dbReference type="STRING" id="1802723.A2675_03445"/>
<dbReference type="SUPFAM" id="SSF53067">
    <property type="entry name" value="Actin-like ATPase domain"/>
    <property type="match status" value="1"/>
</dbReference>
<comment type="similarity">
    <text evidence="1">Belongs to the ROK (NagC/XylR) family.</text>
</comment>
<dbReference type="EMBL" id="MHUS01000010">
    <property type="protein sequence ID" value="OHA81497.1"/>
    <property type="molecule type" value="Genomic_DNA"/>
</dbReference>
<proteinExistence type="inferred from homology"/>
<reference evidence="2 3" key="1">
    <citation type="journal article" date="2016" name="Nat. Commun.">
        <title>Thousands of microbial genomes shed light on interconnected biogeochemical processes in an aquifer system.</title>
        <authorList>
            <person name="Anantharaman K."/>
            <person name="Brown C.T."/>
            <person name="Hug L.A."/>
            <person name="Sharon I."/>
            <person name="Castelle C.J."/>
            <person name="Probst A.J."/>
            <person name="Thomas B.C."/>
            <person name="Singh A."/>
            <person name="Wilkins M.J."/>
            <person name="Karaoz U."/>
            <person name="Brodie E.L."/>
            <person name="Williams K.H."/>
            <person name="Hubbard S.S."/>
            <person name="Banfield J.F."/>
        </authorList>
    </citation>
    <scope>NUCLEOTIDE SEQUENCE [LARGE SCALE GENOMIC DNA]</scope>
</reference>
<dbReference type="InterPro" id="IPR000600">
    <property type="entry name" value="ROK"/>
</dbReference>
<name>A0A1G2S920_9BACT</name>
<evidence type="ECO:0000313" key="2">
    <source>
        <dbReference type="EMBL" id="OHA81497.1"/>
    </source>
</evidence>
<comment type="caution">
    <text evidence="2">The sequence shown here is derived from an EMBL/GenBank/DDBJ whole genome shotgun (WGS) entry which is preliminary data.</text>
</comment>
<protein>
    <recommendedName>
        <fullName evidence="4">ROK family protein</fullName>
    </recommendedName>
</protein>
<dbReference type="InterPro" id="IPR043129">
    <property type="entry name" value="ATPase_NBD"/>
</dbReference>
<dbReference type="PANTHER" id="PTHR18964:SF149">
    <property type="entry name" value="BIFUNCTIONAL UDP-N-ACETYLGLUCOSAMINE 2-EPIMERASE_N-ACETYLMANNOSAMINE KINASE"/>
    <property type="match status" value="1"/>
</dbReference>